<evidence type="ECO:0000256" key="1">
    <source>
        <dbReference type="SAM" id="Phobius"/>
    </source>
</evidence>
<keyword evidence="1" id="KW-0472">Membrane</keyword>
<keyword evidence="3" id="KW-1185">Reference proteome</keyword>
<reference evidence="2 3" key="1">
    <citation type="submission" date="2019-04" db="EMBL/GenBank/DDBJ databases">
        <title>Draft genome of the big-headed turtle Platysternon megacephalum.</title>
        <authorList>
            <person name="Gong S."/>
        </authorList>
    </citation>
    <scope>NUCLEOTIDE SEQUENCE [LARGE SCALE GENOMIC DNA]</scope>
    <source>
        <strain evidence="2">DO16091913</strain>
        <tissue evidence="2">Muscle</tissue>
    </source>
</reference>
<organism evidence="2 3">
    <name type="scientific">Platysternon megacephalum</name>
    <name type="common">big-headed turtle</name>
    <dbReference type="NCBI Taxonomy" id="55544"/>
    <lineage>
        <taxon>Eukaryota</taxon>
        <taxon>Metazoa</taxon>
        <taxon>Chordata</taxon>
        <taxon>Craniata</taxon>
        <taxon>Vertebrata</taxon>
        <taxon>Euteleostomi</taxon>
        <taxon>Archelosauria</taxon>
        <taxon>Testudinata</taxon>
        <taxon>Testudines</taxon>
        <taxon>Cryptodira</taxon>
        <taxon>Durocryptodira</taxon>
        <taxon>Testudinoidea</taxon>
        <taxon>Platysternidae</taxon>
        <taxon>Platysternon</taxon>
    </lineage>
</organism>
<proteinExistence type="predicted"/>
<comment type="caution">
    <text evidence="2">The sequence shown here is derived from an EMBL/GenBank/DDBJ whole genome shotgun (WGS) entry which is preliminary data.</text>
</comment>
<dbReference type="AlphaFoldDB" id="A0A4D9DKW8"/>
<feature type="transmembrane region" description="Helical" evidence="1">
    <location>
        <begin position="31"/>
        <end position="55"/>
    </location>
</feature>
<evidence type="ECO:0000313" key="3">
    <source>
        <dbReference type="Proteomes" id="UP000297703"/>
    </source>
</evidence>
<sequence length="178" mass="19526">MDLLGLVAKVGLAGAVEVLVRMPMAVEVPVRVAVVSMAVPMVQILVAVPVVQILVRMPMVQIFVAVPMMQILMRMPVVQILVAVPSVAVPMVQILVRMPVVQILVRRSNLYQRCTDHHGGDWAIESRSALRPSRQHHPAVTAGKRECEHDLPCHAPISPLVPVSSSRGRGATEMWKKF</sequence>
<dbReference type="EMBL" id="QXTE01000538">
    <property type="protein sequence ID" value="TFJ97061.1"/>
    <property type="molecule type" value="Genomic_DNA"/>
</dbReference>
<accession>A0A4D9DKW8</accession>
<protein>
    <submittedName>
        <fullName evidence="2">Carbamoyl-phosphate synthase</fullName>
    </submittedName>
</protein>
<keyword evidence="1" id="KW-1133">Transmembrane helix</keyword>
<evidence type="ECO:0000313" key="2">
    <source>
        <dbReference type="EMBL" id="TFJ97061.1"/>
    </source>
</evidence>
<dbReference type="Proteomes" id="UP000297703">
    <property type="component" value="Unassembled WGS sequence"/>
</dbReference>
<feature type="transmembrane region" description="Helical" evidence="1">
    <location>
        <begin position="76"/>
        <end position="96"/>
    </location>
</feature>
<keyword evidence="1" id="KW-0812">Transmembrane</keyword>
<gene>
    <name evidence="2" type="ORF">DR999_PMT21103</name>
</gene>
<name>A0A4D9DKW8_9SAUR</name>
<reference evidence="2 3" key="2">
    <citation type="submission" date="2019-04" db="EMBL/GenBank/DDBJ databases">
        <title>The genome sequence of big-headed turtle.</title>
        <authorList>
            <person name="Gong S."/>
        </authorList>
    </citation>
    <scope>NUCLEOTIDE SEQUENCE [LARGE SCALE GENOMIC DNA]</scope>
    <source>
        <strain evidence="2">DO16091913</strain>
        <tissue evidence="2">Muscle</tissue>
    </source>
</reference>